<dbReference type="EMBL" id="CAUOFW020000447">
    <property type="protein sequence ID" value="CAK9134370.1"/>
    <property type="molecule type" value="Genomic_DNA"/>
</dbReference>
<evidence type="ECO:0000256" key="4">
    <source>
        <dbReference type="ARBA" id="ARBA00022989"/>
    </source>
</evidence>
<dbReference type="AlphaFoldDB" id="A0ABC8QSM2"/>
<name>A0ABC8QSM2_9AQUA</name>
<evidence type="ECO:0000313" key="8">
    <source>
        <dbReference type="Proteomes" id="UP001642360"/>
    </source>
</evidence>
<evidence type="ECO:0000256" key="1">
    <source>
        <dbReference type="ARBA" id="ARBA00004370"/>
    </source>
</evidence>
<protein>
    <recommendedName>
        <fullName evidence="6">Protein root UVB sensitive/RUS domain-containing protein</fullName>
    </recommendedName>
</protein>
<organism evidence="7 8">
    <name type="scientific">Ilex paraguariensis</name>
    <name type="common">yerba mate</name>
    <dbReference type="NCBI Taxonomy" id="185542"/>
    <lineage>
        <taxon>Eukaryota</taxon>
        <taxon>Viridiplantae</taxon>
        <taxon>Streptophyta</taxon>
        <taxon>Embryophyta</taxon>
        <taxon>Tracheophyta</taxon>
        <taxon>Spermatophyta</taxon>
        <taxon>Magnoliopsida</taxon>
        <taxon>eudicotyledons</taxon>
        <taxon>Gunneridae</taxon>
        <taxon>Pentapetalae</taxon>
        <taxon>asterids</taxon>
        <taxon>campanulids</taxon>
        <taxon>Aquifoliales</taxon>
        <taxon>Aquifoliaceae</taxon>
        <taxon>Ilex</taxon>
    </lineage>
</organism>
<evidence type="ECO:0000313" key="7">
    <source>
        <dbReference type="EMBL" id="CAK9134370.1"/>
    </source>
</evidence>
<dbReference type="GO" id="GO:0016020">
    <property type="term" value="C:membrane"/>
    <property type="evidence" value="ECO:0007669"/>
    <property type="project" value="UniProtKB-SubCell"/>
</dbReference>
<keyword evidence="8" id="KW-1185">Reference proteome</keyword>
<dbReference type="Proteomes" id="UP001642360">
    <property type="component" value="Unassembled WGS sequence"/>
</dbReference>
<dbReference type="PANTHER" id="PTHR12770:SF31">
    <property type="entry name" value="RUS FAMILY MEMBER 1"/>
    <property type="match status" value="1"/>
</dbReference>
<evidence type="ECO:0000256" key="5">
    <source>
        <dbReference type="ARBA" id="ARBA00023136"/>
    </source>
</evidence>
<evidence type="ECO:0000256" key="3">
    <source>
        <dbReference type="ARBA" id="ARBA00022692"/>
    </source>
</evidence>
<feature type="domain" description="Protein root UVB sensitive/RUS" evidence="6">
    <location>
        <begin position="5"/>
        <end position="64"/>
    </location>
</feature>
<dbReference type="InterPro" id="IPR006968">
    <property type="entry name" value="RUS_fam"/>
</dbReference>
<dbReference type="Pfam" id="PF04884">
    <property type="entry name" value="UVB_sens_prot"/>
    <property type="match status" value="1"/>
</dbReference>
<comment type="similarity">
    <text evidence="2">Belongs to the RUS1 family.</text>
</comment>
<comment type="subcellular location">
    <subcellularLocation>
        <location evidence="1">Membrane</location>
    </subcellularLocation>
</comment>
<evidence type="ECO:0000256" key="2">
    <source>
        <dbReference type="ARBA" id="ARBA00007558"/>
    </source>
</evidence>
<accession>A0ABC8QSM2</accession>
<sequence>MALVAGMLMDIVSPLFPSAFVFVVCLGSLSRSFTGVASGATRAALTQHFALQNNAADISAKGVTEDITSFVSSAAHSLGPQDQAFRAGIACYDILVDVPFPIQKEFNALLANTEKTKEIDACDEATCTAIRKIHEHRNRRAFFLGFNQSPVEFINTLIESQGRDLKLTAGQASRSAEKEHRLNFYRQPCLSKGTSNTLRDIEMVQEDIWQYMRTFPSILFQAVIRKENQLVYLIASMTRNGSIPTQCAVNPPGRVILLVNKEARE</sequence>
<proteinExistence type="inferred from homology"/>
<evidence type="ECO:0000259" key="6">
    <source>
        <dbReference type="Pfam" id="PF04884"/>
    </source>
</evidence>
<dbReference type="PANTHER" id="PTHR12770">
    <property type="entry name" value="RUS1 FAMILY PROTEIN C16ORF58"/>
    <property type="match status" value="1"/>
</dbReference>
<keyword evidence="5" id="KW-0472">Membrane</keyword>
<keyword evidence="4" id="KW-1133">Transmembrane helix</keyword>
<reference evidence="7 8" key="1">
    <citation type="submission" date="2024-02" db="EMBL/GenBank/DDBJ databases">
        <authorList>
            <person name="Vignale AGUSTIN F."/>
            <person name="Sosa J E."/>
            <person name="Modenutti C."/>
        </authorList>
    </citation>
    <scope>NUCLEOTIDE SEQUENCE [LARGE SCALE GENOMIC DNA]</scope>
</reference>
<keyword evidence="3" id="KW-0812">Transmembrane</keyword>
<gene>
    <name evidence="7" type="ORF">ILEXP_LOCUS1306</name>
</gene>
<dbReference type="InterPro" id="IPR054549">
    <property type="entry name" value="UVB_sens_RUS_dom"/>
</dbReference>
<comment type="caution">
    <text evidence="7">The sequence shown here is derived from an EMBL/GenBank/DDBJ whole genome shotgun (WGS) entry which is preliminary data.</text>
</comment>